<dbReference type="AlphaFoldDB" id="A0A5H2Y402"/>
<name>A0A5H2Y402_PRUDU</name>
<feature type="region of interest" description="Disordered" evidence="1">
    <location>
        <begin position="1"/>
        <end position="99"/>
    </location>
</feature>
<feature type="compositionally biased region" description="Polar residues" evidence="1">
    <location>
        <begin position="140"/>
        <end position="154"/>
    </location>
</feature>
<evidence type="ECO:0000313" key="2">
    <source>
        <dbReference type="EMBL" id="BBN67920.1"/>
    </source>
</evidence>
<organism evidence="2">
    <name type="scientific">Prunus dulcis</name>
    <name type="common">Almond</name>
    <name type="synonym">Amygdalus dulcis</name>
    <dbReference type="NCBI Taxonomy" id="3755"/>
    <lineage>
        <taxon>Eukaryota</taxon>
        <taxon>Viridiplantae</taxon>
        <taxon>Streptophyta</taxon>
        <taxon>Embryophyta</taxon>
        <taxon>Tracheophyta</taxon>
        <taxon>Spermatophyta</taxon>
        <taxon>Magnoliopsida</taxon>
        <taxon>eudicotyledons</taxon>
        <taxon>Gunneridae</taxon>
        <taxon>Pentapetalae</taxon>
        <taxon>rosids</taxon>
        <taxon>fabids</taxon>
        <taxon>Rosales</taxon>
        <taxon>Rosaceae</taxon>
        <taxon>Amygdaloideae</taxon>
        <taxon>Amygdaleae</taxon>
        <taxon>Prunus</taxon>
    </lineage>
</organism>
<proteinExistence type="predicted"/>
<feature type="compositionally biased region" description="Basic residues" evidence="1">
    <location>
        <begin position="155"/>
        <end position="164"/>
    </location>
</feature>
<evidence type="ECO:0000256" key="1">
    <source>
        <dbReference type="SAM" id="MobiDB-lite"/>
    </source>
</evidence>
<accession>A0A5H2Y402</accession>
<reference evidence="2" key="1">
    <citation type="journal article" date="2019" name="Science">
        <title>Mutation of a bHLH transcription factor allowed almond domestication.</title>
        <authorList>
            <person name="Sanchez-Perez R."/>
            <person name="Pavan S."/>
            <person name="Mazzeo R."/>
            <person name="Moldovan C."/>
            <person name="Aiese Cigliano R."/>
            <person name="Del Cueto J."/>
            <person name="Ricciardi F."/>
            <person name="Lotti C."/>
            <person name="Ricciardi L."/>
            <person name="Dicenta F."/>
            <person name="Lopez-Marques R.L."/>
            <person name="Lindberg Moller B."/>
        </authorList>
    </citation>
    <scope>NUCLEOTIDE SEQUENCE</scope>
</reference>
<feature type="compositionally biased region" description="Polar residues" evidence="1">
    <location>
        <begin position="51"/>
        <end position="76"/>
    </location>
</feature>
<protein>
    <submittedName>
        <fullName evidence="2">Uncharacterized protein</fullName>
    </submittedName>
</protein>
<feature type="compositionally biased region" description="Low complexity" evidence="1">
    <location>
        <begin position="77"/>
        <end position="94"/>
    </location>
</feature>
<sequence>SAARGIRRHGVDPNRSRNEEVMLPSPATFLPSRSRTGRSLGVDLRDRCHTNQHTTADVSLPTSAAASTVRPNAIRTSSRSISSVSQPNQSSEASEVQPISRRNLQRVVEVHRIHHRASLNLHASKSVGWKFLRSFTGENFGTGQNTGETLPNFRQKSKGILKRN</sequence>
<feature type="non-terminal residue" evidence="2">
    <location>
        <position position="1"/>
    </location>
</feature>
<feature type="region of interest" description="Disordered" evidence="1">
    <location>
        <begin position="140"/>
        <end position="164"/>
    </location>
</feature>
<feature type="compositionally biased region" description="Basic and acidic residues" evidence="1">
    <location>
        <begin position="9"/>
        <end position="20"/>
    </location>
</feature>
<dbReference type="EMBL" id="AP020563">
    <property type="protein sequence ID" value="BBN67920.1"/>
    <property type="molecule type" value="Genomic_DNA"/>
</dbReference>
<gene>
    <name evidence="2" type="ORF">Prudu_226S000600</name>
</gene>